<keyword evidence="2 6" id="KW-0812">Transmembrane</keyword>
<keyword evidence="4 6" id="KW-0472">Membrane</keyword>
<organism evidence="8 9">
    <name type="scientific">Candidatus Anaerobiospirillum merdipullorum</name>
    <dbReference type="NCBI Taxonomy" id="2838450"/>
    <lineage>
        <taxon>Bacteria</taxon>
        <taxon>Pseudomonadati</taxon>
        <taxon>Pseudomonadota</taxon>
        <taxon>Gammaproteobacteria</taxon>
        <taxon>Aeromonadales</taxon>
        <taxon>Succinivibrionaceae</taxon>
        <taxon>Anaerobiospirillum</taxon>
    </lineage>
</organism>
<dbReference type="Pfam" id="PF06305">
    <property type="entry name" value="LapA_dom"/>
    <property type="match status" value="1"/>
</dbReference>
<proteinExistence type="predicted"/>
<comment type="caution">
    <text evidence="8">The sequence shown here is derived from an EMBL/GenBank/DDBJ whole genome shotgun (WGS) entry which is preliminary data.</text>
</comment>
<keyword evidence="3 6" id="KW-1133">Transmembrane helix</keyword>
<dbReference type="GO" id="GO:0005886">
    <property type="term" value="C:plasma membrane"/>
    <property type="evidence" value="ECO:0007669"/>
    <property type="project" value="InterPro"/>
</dbReference>
<name>A0A9E2KPR8_9GAMM</name>
<evidence type="ECO:0000256" key="5">
    <source>
        <dbReference type="SAM" id="MobiDB-lite"/>
    </source>
</evidence>
<evidence type="ECO:0000259" key="7">
    <source>
        <dbReference type="Pfam" id="PF06305"/>
    </source>
</evidence>
<dbReference type="EMBL" id="JAHLFG010000063">
    <property type="protein sequence ID" value="MBU3827023.1"/>
    <property type="molecule type" value="Genomic_DNA"/>
</dbReference>
<dbReference type="AlphaFoldDB" id="A0A9E2KPR8"/>
<evidence type="ECO:0000256" key="1">
    <source>
        <dbReference type="ARBA" id="ARBA00022475"/>
    </source>
</evidence>
<dbReference type="InterPro" id="IPR010445">
    <property type="entry name" value="LapA_dom"/>
</dbReference>
<evidence type="ECO:0000256" key="3">
    <source>
        <dbReference type="ARBA" id="ARBA00022989"/>
    </source>
</evidence>
<evidence type="ECO:0000256" key="4">
    <source>
        <dbReference type="ARBA" id="ARBA00023136"/>
    </source>
</evidence>
<accession>A0A9E2KPR8</accession>
<dbReference type="Proteomes" id="UP000824150">
    <property type="component" value="Unassembled WGS sequence"/>
</dbReference>
<evidence type="ECO:0000256" key="6">
    <source>
        <dbReference type="SAM" id="Phobius"/>
    </source>
</evidence>
<protein>
    <submittedName>
        <fullName evidence="8">DUF1049 domain-containing protein</fullName>
    </submittedName>
</protein>
<sequence length="104" mass="11363">MLKFLLYILVLIVIAVLGLTIGSANETVVAFDFLFVKANLSLGMVLVIGIICGIVIGLYIASLFCLKVWFKAHGSRVEVKRLRRQEQQRQLTASPAAETGAANQ</sequence>
<feature type="transmembrane region" description="Helical" evidence="6">
    <location>
        <begin position="40"/>
        <end position="66"/>
    </location>
</feature>
<keyword evidence="1" id="KW-1003">Cell membrane</keyword>
<reference evidence="8" key="1">
    <citation type="journal article" date="2021" name="PeerJ">
        <title>Extensive microbial diversity within the chicken gut microbiome revealed by metagenomics and culture.</title>
        <authorList>
            <person name="Gilroy R."/>
            <person name="Ravi A."/>
            <person name="Getino M."/>
            <person name="Pursley I."/>
            <person name="Horton D.L."/>
            <person name="Alikhan N.F."/>
            <person name="Baker D."/>
            <person name="Gharbi K."/>
            <person name="Hall N."/>
            <person name="Watson M."/>
            <person name="Adriaenssens E.M."/>
            <person name="Foster-Nyarko E."/>
            <person name="Jarju S."/>
            <person name="Secka A."/>
            <person name="Antonio M."/>
            <person name="Oren A."/>
            <person name="Chaudhuri R.R."/>
            <person name="La Ragione R."/>
            <person name="Hildebrand F."/>
            <person name="Pallen M.J."/>
        </authorList>
    </citation>
    <scope>NUCLEOTIDE SEQUENCE</scope>
    <source>
        <strain evidence="8">687</strain>
    </source>
</reference>
<reference evidence="8" key="2">
    <citation type="submission" date="2021-04" db="EMBL/GenBank/DDBJ databases">
        <authorList>
            <person name="Gilroy R."/>
        </authorList>
    </citation>
    <scope>NUCLEOTIDE SEQUENCE</scope>
    <source>
        <strain evidence="8">687</strain>
    </source>
</reference>
<evidence type="ECO:0000256" key="2">
    <source>
        <dbReference type="ARBA" id="ARBA00022692"/>
    </source>
</evidence>
<gene>
    <name evidence="8" type="ORF">IAA31_05990</name>
</gene>
<evidence type="ECO:0000313" key="8">
    <source>
        <dbReference type="EMBL" id="MBU3827023.1"/>
    </source>
</evidence>
<feature type="region of interest" description="Disordered" evidence="5">
    <location>
        <begin position="85"/>
        <end position="104"/>
    </location>
</feature>
<evidence type="ECO:0000313" key="9">
    <source>
        <dbReference type="Proteomes" id="UP000824150"/>
    </source>
</evidence>
<feature type="domain" description="Lipopolysaccharide assembly protein A" evidence="7">
    <location>
        <begin position="25"/>
        <end position="88"/>
    </location>
</feature>